<reference evidence="1 2" key="1">
    <citation type="journal article" date="2018" name="Front. Plant Sci.">
        <title>Red Clover (Trifolium pratense) and Zigzag Clover (T. medium) - A Picture of Genomic Similarities and Differences.</title>
        <authorList>
            <person name="Dluhosova J."/>
            <person name="Istvanek J."/>
            <person name="Nedelnik J."/>
            <person name="Repkova J."/>
        </authorList>
    </citation>
    <scope>NUCLEOTIDE SEQUENCE [LARGE SCALE GENOMIC DNA]</scope>
    <source>
        <strain evidence="2">cv. 10/8</strain>
        <tissue evidence="1">Leaf</tissue>
    </source>
</reference>
<evidence type="ECO:0000313" key="2">
    <source>
        <dbReference type="Proteomes" id="UP000265520"/>
    </source>
</evidence>
<evidence type="ECO:0000313" key="1">
    <source>
        <dbReference type="EMBL" id="MCI09155.1"/>
    </source>
</evidence>
<comment type="caution">
    <text evidence="1">The sequence shown here is derived from an EMBL/GenBank/DDBJ whole genome shotgun (WGS) entry which is preliminary data.</text>
</comment>
<accession>A0A392PE61</accession>
<proteinExistence type="predicted"/>
<protein>
    <submittedName>
        <fullName evidence="1">Uncharacterized protein</fullName>
    </submittedName>
</protein>
<dbReference type="AlphaFoldDB" id="A0A392PE61"/>
<name>A0A392PE61_9FABA</name>
<dbReference type="EMBL" id="LXQA010071545">
    <property type="protein sequence ID" value="MCI09155.1"/>
    <property type="molecule type" value="Genomic_DNA"/>
</dbReference>
<keyword evidence="2" id="KW-1185">Reference proteome</keyword>
<sequence length="97" mass="11230">MHFQRLLKHCTLINNCSIAFCLVETVYAKTEKLWLLGSAHPESDVPEALLQNLDFRGQQSRVWPKLPESDLQTVMDSSEACLRFLLLLNTFCLRVYM</sequence>
<dbReference type="Proteomes" id="UP000265520">
    <property type="component" value="Unassembled WGS sequence"/>
</dbReference>
<organism evidence="1 2">
    <name type="scientific">Trifolium medium</name>
    <dbReference type="NCBI Taxonomy" id="97028"/>
    <lineage>
        <taxon>Eukaryota</taxon>
        <taxon>Viridiplantae</taxon>
        <taxon>Streptophyta</taxon>
        <taxon>Embryophyta</taxon>
        <taxon>Tracheophyta</taxon>
        <taxon>Spermatophyta</taxon>
        <taxon>Magnoliopsida</taxon>
        <taxon>eudicotyledons</taxon>
        <taxon>Gunneridae</taxon>
        <taxon>Pentapetalae</taxon>
        <taxon>rosids</taxon>
        <taxon>fabids</taxon>
        <taxon>Fabales</taxon>
        <taxon>Fabaceae</taxon>
        <taxon>Papilionoideae</taxon>
        <taxon>50 kb inversion clade</taxon>
        <taxon>NPAAA clade</taxon>
        <taxon>Hologalegina</taxon>
        <taxon>IRL clade</taxon>
        <taxon>Trifolieae</taxon>
        <taxon>Trifolium</taxon>
    </lineage>
</organism>